<evidence type="ECO:0000313" key="5">
    <source>
        <dbReference type="Proteomes" id="UP000477311"/>
    </source>
</evidence>
<dbReference type="Pfam" id="PF12904">
    <property type="entry name" value="Collagen_bind_2"/>
    <property type="match status" value="1"/>
</dbReference>
<dbReference type="EMBL" id="JAAKYA010000096">
    <property type="protein sequence ID" value="NGO40569.1"/>
    <property type="molecule type" value="Genomic_DNA"/>
</dbReference>
<dbReference type="InterPro" id="IPR017853">
    <property type="entry name" value="GH"/>
</dbReference>
<dbReference type="PANTHER" id="PTHR37836:SF3">
    <property type="entry name" value="ENDOGLUCANASE"/>
    <property type="match status" value="1"/>
</dbReference>
<evidence type="ECO:0000259" key="2">
    <source>
        <dbReference type="Pfam" id="PF12904"/>
    </source>
</evidence>
<feature type="compositionally biased region" description="Basic and acidic residues" evidence="1">
    <location>
        <begin position="116"/>
        <end position="131"/>
    </location>
</feature>
<feature type="domain" description="Putative collagen-binding" evidence="2">
    <location>
        <begin position="395"/>
        <end position="476"/>
    </location>
</feature>
<gene>
    <name evidence="4" type="ORF">G4L39_14365</name>
</gene>
<name>A0A6M1RSV7_9BACT</name>
<protein>
    <submittedName>
        <fullName evidence="4">DUF4038 domain-containing protein</fullName>
    </submittedName>
</protein>
<feature type="region of interest" description="Disordered" evidence="1">
    <location>
        <begin position="111"/>
        <end position="131"/>
    </location>
</feature>
<sequence>MKTRSPTLLSRRPSAGTLVPLGLVLWLLSLAQTPDAHAAAPPKLRVSENKRFLVTEAGQPFFWLGDTAWELFHRLNREEALHYLDTRAQQGFTLIQAVALAELDGLNTPNPYGHRPLLDNDPTRPDEKPGPDNDYWDHVDFIVQAANQRGLYIGLLPTWGDKWNKKWGTGPEIFTPQNAEVYGEWLGRRYRNAAVVWILGGDRPIETDAHREIIRAMARGLRRGDGGAHLITFHPVGGAGSAQWFHDEPWLDFNMRQNGHGTEYNGRYELTRADYNRTPVKPVLDGEPIYEDHPVHFDPARQGHSIAADVRRAAYWDLFSGAFGHTYGHHSVWQMWAPNREPINHPLLPWREALQQPGARQMVHAKRLLLSRPFLTRVPDDALLVPDRVPTSVPGAGRYRFVATRDSAGSYGMVYAPVGRPFRVRLNTLEAREIRAWWFNPRTGQAQPAGQFPARGEQTFTPPDPGEHLDWILVLDDASKNYPPPGQP</sequence>
<dbReference type="InterPro" id="IPR025277">
    <property type="entry name" value="Apiosidase-like_cat_dom"/>
</dbReference>
<dbReference type="Gene3D" id="3.20.20.80">
    <property type="entry name" value="Glycosidases"/>
    <property type="match status" value="1"/>
</dbReference>
<feature type="domain" description="Apiosidase-like catalytic" evidence="3">
    <location>
        <begin position="47"/>
        <end position="375"/>
    </location>
</feature>
<reference evidence="4 5" key="1">
    <citation type="submission" date="2020-02" db="EMBL/GenBank/DDBJ databases">
        <title>Draft genome sequence of Limisphaera ngatamarikiensis NGM72.4T, a thermophilic Verrucomicrobia grouped in subdivision 3.</title>
        <authorList>
            <person name="Carere C.R."/>
            <person name="Steen J."/>
            <person name="Hugenholtz P."/>
            <person name="Stott M.B."/>
        </authorList>
    </citation>
    <scope>NUCLEOTIDE SEQUENCE [LARGE SCALE GENOMIC DNA]</scope>
    <source>
        <strain evidence="4 5">NGM72.4</strain>
    </source>
</reference>
<evidence type="ECO:0000259" key="3">
    <source>
        <dbReference type="Pfam" id="PF13204"/>
    </source>
</evidence>
<dbReference type="PANTHER" id="PTHR37836">
    <property type="entry name" value="LMO1036 PROTEIN"/>
    <property type="match status" value="1"/>
</dbReference>
<keyword evidence="5" id="KW-1185">Reference proteome</keyword>
<comment type="caution">
    <text evidence="4">The sequence shown here is derived from an EMBL/GenBank/DDBJ whole genome shotgun (WGS) entry which is preliminary data.</text>
</comment>
<accession>A0A6M1RSV7</accession>
<dbReference type="Pfam" id="PF13204">
    <property type="entry name" value="Apiosidase"/>
    <property type="match status" value="1"/>
</dbReference>
<dbReference type="Proteomes" id="UP000477311">
    <property type="component" value="Unassembled WGS sequence"/>
</dbReference>
<dbReference type="InterPro" id="IPR024749">
    <property type="entry name" value="Collagen-bd_put"/>
</dbReference>
<dbReference type="RefSeq" id="WP_165109290.1">
    <property type="nucleotide sequence ID" value="NZ_JAAKYA010000096.1"/>
</dbReference>
<organism evidence="4 5">
    <name type="scientific">Limisphaera ngatamarikiensis</name>
    <dbReference type="NCBI Taxonomy" id="1324935"/>
    <lineage>
        <taxon>Bacteria</taxon>
        <taxon>Pseudomonadati</taxon>
        <taxon>Verrucomicrobiota</taxon>
        <taxon>Verrucomicrobiia</taxon>
        <taxon>Limisphaerales</taxon>
        <taxon>Limisphaeraceae</taxon>
        <taxon>Limisphaera</taxon>
    </lineage>
</organism>
<dbReference type="AlphaFoldDB" id="A0A6M1RSV7"/>
<evidence type="ECO:0000313" key="4">
    <source>
        <dbReference type="EMBL" id="NGO40569.1"/>
    </source>
</evidence>
<dbReference type="SUPFAM" id="SSF51445">
    <property type="entry name" value="(Trans)glycosidases"/>
    <property type="match status" value="1"/>
</dbReference>
<evidence type="ECO:0000256" key="1">
    <source>
        <dbReference type="SAM" id="MobiDB-lite"/>
    </source>
</evidence>
<proteinExistence type="predicted"/>